<comment type="similarity">
    <text evidence="1 10">Belongs to the glycosyl hydrolase 28 family.</text>
</comment>
<dbReference type="EC" id="3.2.1.15" evidence="2"/>
<dbReference type="AlphaFoldDB" id="E7CJ00"/>
<keyword evidence="8" id="KW-0961">Cell wall biogenesis/degradation</keyword>
<dbReference type="InterPro" id="IPR006626">
    <property type="entry name" value="PbH1"/>
</dbReference>
<keyword evidence="6" id="KW-1015">Disulfide bond</keyword>
<dbReference type="InterPro" id="IPR011050">
    <property type="entry name" value="Pectin_lyase_fold/virulence"/>
</dbReference>
<evidence type="ECO:0000256" key="10">
    <source>
        <dbReference type="RuleBase" id="RU361169"/>
    </source>
</evidence>
<evidence type="ECO:0000256" key="2">
    <source>
        <dbReference type="ARBA" id="ARBA00012736"/>
    </source>
</evidence>
<dbReference type="GO" id="GO:0071555">
    <property type="term" value="P:cell wall organization"/>
    <property type="evidence" value="ECO:0007669"/>
    <property type="project" value="UniProtKB-KW"/>
</dbReference>
<comment type="catalytic activity">
    <reaction evidence="9">
        <text>(1,4-alpha-D-galacturonosyl)n+m + H2O = (1,4-alpha-D-galacturonosyl)n + (1,4-alpha-D-galacturonosyl)m.</text>
        <dbReference type="EC" id="3.2.1.15"/>
    </reaction>
</comment>
<dbReference type="EMBL" id="HM175857">
    <property type="protein sequence ID" value="ADU33362.1"/>
    <property type="molecule type" value="mRNA"/>
</dbReference>
<dbReference type="Gene3D" id="2.160.20.10">
    <property type="entry name" value="Single-stranded right-handed beta-helix, Pectin lyase-like"/>
    <property type="match status" value="1"/>
</dbReference>
<dbReference type="SUPFAM" id="SSF51126">
    <property type="entry name" value="Pectin lyase-like"/>
    <property type="match status" value="1"/>
</dbReference>
<sequence>MYFASLVAILAICCGLFYTVDTNILKRDCDITDFSQVPDVVSRCTNIRVWKMDVPAGETLNLKLQTGTTLYFKDIVKFGVANWDGPLVNIEGNDLRIYGAAGIGFSGQGEEYWDGKGSQGSKKPLFLKINVQGGEFYVLNLVNCPERCTSITGSDILINGWTINTSDGDKDNLGVDTVGFEVSGDNITIRNSLVFNQDDCIRVERGSNMLISNNYCNGGNGLNVEVGADPEAYEENVVSNITFDYGVIENSTYGIHVKTVKGSGPGLLQNVSFSSINMIGIKNYSIRIHQDYPADDNKPEGNVPIRVLNLKYVTGNMSGSSSVPVDVVCASGACSDWTWSNISIKGNSTPCSMNYEPSGFFC</sequence>
<evidence type="ECO:0000256" key="4">
    <source>
        <dbReference type="ARBA" id="ARBA00022737"/>
    </source>
</evidence>
<dbReference type="InterPro" id="IPR050434">
    <property type="entry name" value="Glycosyl_hydrlase_28"/>
</dbReference>
<evidence type="ECO:0000256" key="9">
    <source>
        <dbReference type="ARBA" id="ARBA00034074"/>
    </source>
</evidence>
<evidence type="ECO:0000256" key="8">
    <source>
        <dbReference type="ARBA" id="ARBA00023316"/>
    </source>
</evidence>
<dbReference type="Pfam" id="PF00295">
    <property type="entry name" value="Glyco_hydro_28"/>
    <property type="match status" value="1"/>
</dbReference>
<dbReference type="InterPro" id="IPR000743">
    <property type="entry name" value="Glyco_hydro_28"/>
</dbReference>
<name>E7CJ00_LEPDE</name>
<accession>E7CJ00</accession>
<reference evidence="11" key="1">
    <citation type="journal article" date="2010" name="PLoS ONE">
        <title>Diversity of beetle genes encoding novel plant cell wall degrading enzymes.</title>
        <authorList>
            <person name="Pauchet Y."/>
            <person name="Wilkinson P."/>
            <person name="Chauhan R."/>
            <person name="Ffrench-Constant R.H."/>
        </authorList>
    </citation>
    <scope>NUCLEOTIDE SEQUENCE</scope>
    <source>
        <tissue evidence="11">Midgut</tissue>
    </source>
</reference>
<evidence type="ECO:0000256" key="5">
    <source>
        <dbReference type="ARBA" id="ARBA00022801"/>
    </source>
</evidence>
<dbReference type="GO" id="GO:0005576">
    <property type="term" value="C:extracellular region"/>
    <property type="evidence" value="ECO:0007669"/>
    <property type="project" value="TreeGrafter"/>
</dbReference>
<keyword evidence="4" id="KW-0677">Repeat</keyword>
<dbReference type="PANTHER" id="PTHR31884">
    <property type="entry name" value="POLYGALACTURONASE"/>
    <property type="match status" value="1"/>
</dbReference>
<dbReference type="InterPro" id="IPR012334">
    <property type="entry name" value="Pectin_lyas_fold"/>
</dbReference>
<evidence type="ECO:0000256" key="7">
    <source>
        <dbReference type="ARBA" id="ARBA00023295"/>
    </source>
</evidence>
<dbReference type="GO" id="GO:0004650">
    <property type="term" value="F:polygalacturonase activity"/>
    <property type="evidence" value="ECO:0007669"/>
    <property type="project" value="UniProtKB-EC"/>
</dbReference>
<dbReference type="SMART" id="SM00710">
    <property type="entry name" value="PbH1"/>
    <property type="match status" value="5"/>
</dbReference>
<evidence type="ECO:0000256" key="6">
    <source>
        <dbReference type="ARBA" id="ARBA00023157"/>
    </source>
</evidence>
<dbReference type="OrthoDB" id="6727952at2759"/>
<protein>
    <recommendedName>
        <fullName evidence="2">endo-polygalacturonase</fullName>
        <ecNumber evidence="2">3.2.1.15</ecNumber>
    </recommendedName>
</protein>
<keyword evidence="5 10" id="KW-0378">Hydrolase</keyword>
<organism evidence="11">
    <name type="scientific">Leptinotarsa decemlineata</name>
    <name type="common">Colorado potato beetle</name>
    <name type="synonym">Doryphora decemlineata</name>
    <dbReference type="NCBI Taxonomy" id="7539"/>
    <lineage>
        <taxon>Eukaryota</taxon>
        <taxon>Metazoa</taxon>
        <taxon>Ecdysozoa</taxon>
        <taxon>Arthropoda</taxon>
        <taxon>Hexapoda</taxon>
        <taxon>Insecta</taxon>
        <taxon>Pterygota</taxon>
        <taxon>Neoptera</taxon>
        <taxon>Endopterygota</taxon>
        <taxon>Coleoptera</taxon>
        <taxon>Polyphaga</taxon>
        <taxon>Cucujiformia</taxon>
        <taxon>Chrysomeloidea</taxon>
        <taxon>Chrysomelidae</taxon>
        <taxon>Chrysomelinae</taxon>
        <taxon>Doryphorini</taxon>
        <taxon>Leptinotarsa</taxon>
    </lineage>
</organism>
<evidence type="ECO:0000313" key="11">
    <source>
        <dbReference type="EMBL" id="ADU33362.1"/>
    </source>
</evidence>
<keyword evidence="3" id="KW-0732">Signal</keyword>
<keyword evidence="7 10" id="KW-0326">Glycosidase</keyword>
<dbReference type="GO" id="GO:0045490">
    <property type="term" value="P:pectin catabolic process"/>
    <property type="evidence" value="ECO:0007669"/>
    <property type="project" value="TreeGrafter"/>
</dbReference>
<dbReference type="PANTHER" id="PTHR31884:SF1">
    <property type="entry name" value="POLYGALACTURONASE"/>
    <property type="match status" value="1"/>
</dbReference>
<evidence type="ECO:0000256" key="1">
    <source>
        <dbReference type="ARBA" id="ARBA00008834"/>
    </source>
</evidence>
<gene>
    <name evidence="11" type="primary">GH28Pect-8</name>
</gene>
<evidence type="ECO:0000256" key="3">
    <source>
        <dbReference type="ARBA" id="ARBA00022729"/>
    </source>
</evidence>
<proteinExistence type="evidence at transcript level"/>